<feature type="signal peptide" evidence="7">
    <location>
        <begin position="1"/>
        <end position="20"/>
    </location>
</feature>
<dbReference type="GO" id="GO:0042597">
    <property type="term" value="C:periplasmic space"/>
    <property type="evidence" value="ECO:0007669"/>
    <property type="project" value="UniProtKB-SubCell"/>
</dbReference>
<organism evidence="10 11">
    <name type="scientific">Amphritea opalescens</name>
    <dbReference type="NCBI Taxonomy" id="2490544"/>
    <lineage>
        <taxon>Bacteria</taxon>
        <taxon>Pseudomonadati</taxon>
        <taxon>Pseudomonadota</taxon>
        <taxon>Gammaproteobacteria</taxon>
        <taxon>Oceanospirillales</taxon>
        <taxon>Oceanospirillaceae</taxon>
        <taxon>Amphritea</taxon>
    </lineage>
</organism>
<dbReference type="PANTHER" id="PTHR35272">
    <property type="entry name" value="THIOL:DISULFIDE INTERCHANGE PROTEIN DSBC-RELATED"/>
    <property type="match status" value="1"/>
</dbReference>
<dbReference type="InterPro" id="IPR018950">
    <property type="entry name" value="DiS-bond_isomerase_DsbC/G_N"/>
</dbReference>
<dbReference type="InterPro" id="IPR009094">
    <property type="entry name" value="DiS-bond_isomerase_DsbC/G_N_sf"/>
</dbReference>
<evidence type="ECO:0000256" key="1">
    <source>
        <dbReference type="ARBA" id="ARBA00004418"/>
    </source>
</evidence>
<dbReference type="Pfam" id="PF13098">
    <property type="entry name" value="Thioredoxin_2"/>
    <property type="match status" value="1"/>
</dbReference>
<dbReference type="Gene3D" id="3.40.30.10">
    <property type="entry name" value="Glutaredoxin"/>
    <property type="match status" value="1"/>
</dbReference>
<dbReference type="RefSeq" id="WP_126157582.1">
    <property type="nucleotide sequence ID" value="NZ_RQXW01000003.1"/>
</dbReference>
<dbReference type="EMBL" id="RQXW01000003">
    <property type="protein sequence ID" value="RTE66997.1"/>
    <property type="molecule type" value="Genomic_DNA"/>
</dbReference>
<sequence length="246" mass="26496">MRKIFFSWVAMALLSFNVSAADADKEATIRAALSSLNSQVPIVAVADAAFPGLYEVTLASGEKLYVNDSGSHFIVGEVFRVETDGQLVNLTEEGKKASRVDQLAALKRDDMIVYPAKGETKAHLTVFTDTDCFYCRKLHGEIEDITARGIEVRYLAFPRAGAGSKTQKVMDAIWCADEADQVSLMNKAKAGQTIPMISCADSPVMDEYQLGQQMGVTGTPALVLEDGTMVPGYMPAAQLAGMLGVK</sequence>
<reference evidence="10 11" key="1">
    <citation type="submission" date="2018-11" db="EMBL/GenBank/DDBJ databases">
        <title>The draft genome sequence of Amphritea opalescens ANRC-JH13T.</title>
        <authorList>
            <person name="Fang Z."/>
            <person name="Zhang Y."/>
            <person name="Han X."/>
        </authorList>
    </citation>
    <scope>NUCLEOTIDE SEQUENCE [LARGE SCALE GENOMIC DNA]</scope>
    <source>
        <strain evidence="10 11">ANRC-JH13</strain>
    </source>
</reference>
<name>A0A430KU31_9GAMM</name>
<gene>
    <name evidence="10" type="ORF">EH243_05220</name>
</gene>
<evidence type="ECO:0000256" key="4">
    <source>
        <dbReference type="ARBA" id="ARBA00022764"/>
    </source>
</evidence>
<dbReference type="InterPro" id="IPR012336">
    <property type="entry name" value="Thioredoxin-like_fold"/>
</dbReference>
<comment type="function">
    <text evidence="7">Required for disulfide bond formation in some periplasmic proteins. Acts by transferring its disulfide bond to other proteins and is reduced in the process.</text>
</comment>
<feature type="domain" description="Disulphide bond isomerase DsbC/G N-terminal" evidence="8">
    <location>
        <begin position="21"/>
        <end position="92"/>
    </location>
</feature>
<evidence type="ECO:0000256" key="5">
    <source>
        <dbReference type="ARBA" id="ARBA00023157"/>
    </source>
</evidence>
<dbReference type="SUPFAM" id="SSF52833">
    <property type="entry name" value="Thioredoxin-like"/>
    <property type="match status" value="1"/>
</dbReference>
<keyword evidence="3 7" id="KW-0732">Signal</keyword>
<evidence type="ECO:0000313" key="10">
    <source>
        <dbReference type="EMBL" id="RTE66997.1"/>
    </source>
</evidence>
<evidence type="ECO:0000259" key="8">
    <source>
        <dbReference type="Pfam" id="PF10411"/>
    </source>
</evidence>
<dbReference type="Gene3D" id="3.10.450.70">
    <property type="entry name" value="Disulphide bond isomerase, DsbC/G, N-terminal"/>
    <property type="match status" value="1"/>
</dbReference>
<evidence type="ECO:0000256" key="2">
    <source>
        <dbReference type="ARBA" id="ARBA00009813"/>
    </source>
</evidence>
<comment type="similarity">
    <text evidence="2 7">Belongs to the thioredoxin family. DsbC subfamily.</text>
</comment>
<evidence type="ECO:0000313" key="11">
    <source>
        <dbReference type="Proteomes" id="UP000283087"/>
    </source>
</evidence>
<dbReference type="InterPro" id="IPR036249">
    <property type="entry name" value="Thioredoxin-like_sf"/>
</dbReference>
<keyword evidence="6 7" id="KW-0676">Redox-active center</keyword>
<keyword evidence="11" id="KW-1185">Reference proteome</keyword>
<keyword evidence="4 7" id="KW-0574">Periplasm</keyword>
<dbReference type="Proteomes" id="UP000283087">
    <property type="component" value="Unassembled WGS sequence"/>
</dbReference>
<dbReference type="OrthoDB" id="12976at2"/>
<evidence type="ECO:0000256" key="6">
    <source>
        <dbReference type="ARBA" id="ARBA00023284"/>
    </source>
</evidence>
<keyword evidence="5" id="KW-1015">Disulfide bond</keyword>
<proteinExistence type="inferred from homology"/>
<dbReference type="Pfam" id="PF10411">
    <property type="entry name" value="DsbC_N"/>
    <property type="match status" value="1"/>
</dbReference>
<evidence type="ECO:0000259" key="9">
    <source>
        <dbReference type="Pfam" id="PF13098"/>
    </source>
</evidence>
<dbReference type="InterPro" id="IPR051470">
    <property type="entry name" value="Thiol:disulfide_interchange"/>
</dbReference>
<evidence type="ECO:0000256" key="3">
    <source>
        <dbReference type="ARBA" id="ARBA00022729"/>
    </source>
</evidence>
<feature type="domain" description="Thioredoxin-like fold" evidence="9">
    <location>
        <begin position="116"/>
        <end position="243"/>
    </location>
</feature>
<comment type="subcellular location">
    <subcellularLocation>
        <location evidence="1 7">Periplasm</location>
    </subcellularLocation>
</comment>
<comment type="caution">
    <text evidence="10">The sequence shown here is derived from an EMBL/GenBank/DDBJ whole genome shotgun (WGS) entry which is preliminary data.</text>
</comment>
<dbReference type="SUPFAM" id="SSF54423">
    <property type="entry name" value="DsbC/DsbG N-terminal domain-like"/>
    <property type="match status" value="1"/>
</dbReference>
<dbReference type="PANTHER" id="PTHR35272:SF3">
    <property type="entry name" value="THIOL:DISULFIDE INTERCHANGE PROTEIN DSBC"/>
    <property type="match status" value="1"/>
</dbReference>
<evidence type="ECO:0000256" key="7">
    <source>
        <dbReference type="RuleBase" id="RU364038"/>
    </source>
</evidence>
<dbReference type="InterPro" id="IPR033954">
    <property type="entry name" value="DiS-bond_Isoase_DsbC/G"/>
</dbReference>
<feature type="chain" id="PRO_5018816492" description="Thiol:disulfide interchange protein" evidence="7">
    <location>
        <begin position="21"/>
        <end position="246"/>
    </location>
</feature>
<dbReference type="AlphaFoldDB" id="A0A430KU31"/>
<protein>
    <recommendedName>
        <fullName evidence="7">Thiol:disulfide interchange protein</fullName>
    </recommendedName>
</protein>
<accession>A0A430KU31</accession>
<dbReference type="CDD" id="cd03020">
    <property type="entry name" value="DsbA_DsbC_DsbG"/>
    <property type="match status" value="1"/>
</dbReference>